<evidence type="ECO:0000313" key="3">
    <source>
        <dbReference type="Proteomes" id="UP000024837"/>
    </source>
</evidence>
<dbReference type="AlphaFoldDB" id="W7HSI6"/>
<organism evidence="2 3">
    <name type="scientific">Drechslerella stenobrocha 248</name>
    <dbReference type="NCBI Taxonomy" id="1043628"/>
    <lineage>
        <taxon>Eukaryota</taxon>
        <taxon>Fungi</taxon>
        <taxon>Dikarya</taxon>
        <taxon>Ascomycota</taxon>
        <taxon>Pezizomycotina</taxon>
        <taxon>Orbiliomycetes</taxon>
        <taxon>Orbiliales</taxon>
        <taxon>Orbiliaceae</taxon>
        <taxon>Drechslerella</taxon>
    </lineage>
</organism>
<keyword evidence="3" id="KW-1185">Reference proteome</keyword>
<accession>W7HSI6</accession>
<reference evidence="2 3" key="1">
    <citation type="submission" date="2013-05" db="EMBL/GenBank/DDBJ databases">
        <title>Drechslerella stenobrocha genome reveals carnivorous origination and mechanical trapping mechanism of predatory fungi.</title>
        <authorList>
            <person name="Liu X."/>
            <person name="Zhang W."/>
            <person name="Liu K."/>
        </authorList>
    </citation>
    <scope>NUCLEOTIDE SEQUENCE [LARGE SCALE GENOMIC DNA]</scope>
    <source>
        <strain evidence="2 3">248</strain>
    </source>
</reference>
<proteinExistence type="predicted"/>
<dbReference type="SUPFAM" id="SSF75304">
    <property type="entry name" value="Amidase signature (AS) enzymes"/>
    <property type="match status" value="1"/>
</dbReference>
<dbReference type="Gene3D" id="3.90.1300.10">
    <property type="entry name" value="Amidase signature (AS) domain"/>
    <property type="match status" value="1"/>
</dbReference>
<feature type="domain" description="Amidase" evidence="1">
    <location>
        <begin position="84"/>
        <end position="485"/>
    </location>
</feature>
<dbReference type="InterPro" id="IPR023631">
    <property type="entry name" value="Amidase_dom"/>
</dbReference>
<gene>
    <name evidence="2" type="ORF">DRE_07578</name>
</gene>
<dbReference type="PANTHER" id="PTHR42678:SF34">
    <property type="entry name" value="OS04G0183300 PROTEIN"/>
    <property type="match status" value="1"/>
</dbReference>
<evidence type="ECO:0000259" key="1">
    <source>
        <dbReference type="Pfam" id="PF01425"/>
    </source>
</evidence>
<sequence length="575" mass="61315">MALVNSSAAIINGLYEAGNMISLKALGYAALALRAISDANAAALPAGATHICKISPAQIPDLIQITIDQITTYLYDGCFTSVQLTQAYIARINEVNSTFHAVLELNPDALDIAASLDAERARGKIRGPLHGVPILIKDNIATLDKMNNTAGSYALLGAVPPRDSTMAAKLRTAGAIILGKASLSEWANYRSSNSSSGWSGRHGQVSNAYYPNMDPSGSSSGSGVASSLGLSLATLGTETSGSILSPSQRNNLVGIKPTVGLTSRYLVIPISEHQDTIGPMARTVKDAAYILTAIAGKDGYDNYTSEIPFDPTPEYWKHLQRSSFQGAKIGIPRIAITRSATNGPVLAAFDQAVETIKKLGATIYDNANFPAYNEFRQSGNSSIVLGLDFKTNVKQYFDQLVVNPNNLHSLEDLINYTMEDPREAYPDRNVNTWITANNQPCADNSCAFAWNAYQANVYLGGKGGILGALESAGGEGGLDALIMPTDFAAGIAAIAGYPVVTVPMGFYPPDTPVSRNARGLVTNAPGQPFGLAFLGRRFDEYKLINLAFAFEQKTKVREKGPLPYLVPTSQIVDYL</sequence>
<dbReference type="EMBL" id="KI966463">
    <property type="protein sequence ID" value="EWC43437.1"/>
    <property type="molecule type" value="Genomic_DNA"/>
</dbReference>
<evidence type="ECO:0000313" key="2">
    <source>
        <dbReference type="EMBL" id="EWC43437.1"/>
    </source>
</evidence>
<dbReference type="InterPro" id="IPR036928">
    <property type="entry name" value="AS_sf"/>
</dbReference>
<name>W7HSI6_9PEZI</name>
<dbReference type="Proteomes" id="UP000024837">
    <property type="component" value="Unassembled WGS sequence"/>
</dbReference>
<dbReference type="OrthoDB" id="566138at2759"/>
<dbReference type="HOGENOM" id="CLU_009600_14_1_1"/>
<dbReference type="PANTHER" id="PTHR42678">
    <property type="entry name" value="AMIDASE"/>
    <property type="match status" value="1"/>
</dbReference>
<protein>
    <recommendedName>
        <fullName evidence="1">Amidase domain-containing protein</fullName>
    </recommendedName>
</protein>
<dbReference type="Pfam" id="PF01425">
    <property type="entry name" value="Amidase"/>
    <property type="match status" value="1"/>
</dbReference>